<name>A0A377W653_KLEPN</name>
<proteinExistence type="predicted"/>
<evidence type="ECO:0000313" key="2">
    <source>
        <dbReference type="Proteomes" id="UP000255099"/>
    </source>
</evidence>
<protein>
    <submittedName>
        <fullName evidence="1">Uncharacterized protein</fullName>
    </submittedName>
</protein>
<accession>A0A377W653</accession>
<gene>
    <name evidence="1" type="ORF">NCTC9637_03565</name>
</gene>
<dbReference type="Proteomes" id="UP000255099">
    <property type="component" value="Unassembled WGS sequence"/>
</dbReference>
<reference evidence="1 2" key="1">
    <citation type="submission" date="2018-06" db="EMBL/GenBank/DDBJ databases">
        <authorList>
            <consortium name="Pathogen Informatics"/>
            <person name="Doyle S."/>
        </authorList>
    </citation>
    <scope>NUCLEOTIDE SEQUENCE [LARGE SCALE GENOMIC DNA]</scope>
    <source>
        <strain evidence="1 2">NCTC9637</strain>
    </source>
</reference>
<organism evidence="1 2">
    <name type="scientific">Klebsiella pneumoniae</name>
    <dbReference type="NCBI Taxonomy" id="573"/>
    <lineage>
        <taxon>Bacteria</taxon>
        <taxon>Pseudomonadati</taxon>
        <taxon>Pseudomonadota</taxon>
        <taxon>Gammaproteobacteria</taxon>
        <taxon>Enterobacterales</taxon>
        <taxon>Enterobacteriaceae</taxon>
        <taxon>Klebsiella/Raoultella group</taxon>
        <taxon>Klebsiella</taxon>
        <taxon>Klebsiella pneumoniae complex</taxon>
    </lineage>
</organism>
<evidence type="ECO:0000313" key="1">
    <source>
        <dbReference type="EMBL" id="STT48618.1"/>
    </source>
</evidence>
<sequence length="171" mass="18789">MPGAGRQACRFKVTAFVAVRQHNLPNRQSVAQAPHRFRVARCPSTGLAVRRCFLSGADIASYPGLGQSRAAAPLPRPARTEPEWCFCDGPTTAQIQASTMFLARASGWKRGRLCRRSVLSNRWLGLTAPARKLRAVGQAGKAHRNNSFAPPWCRTFTMPPPVRHTLITLTT</sequence>
<dbReference type="AlphaFoldDB" id="A0A377W653"/>
<dbReference type="EMBL" id="UGLB01000003">
    <property type="protein sequence ID" value="STT48618.1"/>
    <property type="molecule type" value="Genomic_DNA"/>
</dbReference>